<organism evidence="9 10">
    <name type="scientific">Laccaria amethystina LaAM-08-1</name>
    <dbReference type="NCBI Taxonomy" id="1095629"/>
    <lineage>
        <taxon>Eukaryota</taxon>
        <taxon>Fungi</taxon>
        <taxon>Dikarya</taxon>
        <taxon>Basidiomycota</taxon>
        <taxon>Agaricomycotina</taxon>
        <taxon>Agaricomycetes</taxon>
        <taxon>Agaricomycetidae</taxon>
        <taxon>Agaricales</taxon>
        <taxon>Agaricineae</taxon>
        <taxon>Hydnangiaceae</taxon>
        <taxon>Laccaria</taxon>
    </lineage>
</organism>
<evidence type="ECO:0000313" key="10">
    <source>
        <dbReference type="Proteomes" id="UP000054477"/>
    </source>
</evidence>
<dbReference type="AlphaFoldDB" id="A0A0C9X484"/>
<evidence type="ECO:0000256" key="2">
    <source>
        <dbReference type="ARBA" id="ARBA00010261"/>
    </source>
</evidence>
<dbReference type="GO" id="GO:0022904">
    <property type="term" value="P:respiratory electron transport chain"/>
    <property type="evidence" value="ECO:0007669"/>
    <property type="project" value="InterPro"/>
</dbReference>
<dbReference type="STRING" id="1095629.A0A0C9X484"/>
<keyword evidence="6" id="KW-0249">Electron transport</keyword>
<comment type="similarity">
    <text evidence="2">Belongs to the complex I NDUFA5 subunit family.</text>
</comment>
<evidence type="ECO:0000256" key="5">
    <source>
        <dbReference type="ARBA" id="ARBA00022792"/>
    </source>
</evidence>
<evidence type="ECO:0000256" key="8">
    <source>
        <dbReference type="ARBA" id="ARBA00023136"/>
    </source>
</evidence>
<evidence type="ECO:0000256" key="7">
    <source>
        <dbReference type="ARBA" id="ARBA00023128"/>
    </source>
</evidence>
<protein>
    <recommendedName>
        <fullName evidence="11">NADH dehydrogenase [ubiquinone] 1 alpha subcomplex subunit 5</fullName>
    </recommendedName>
</protein>
<dbReference type="PANTHER" id="PTHR12653">
    <property type="entry name" value="NADH-UBIQUINONE OXIDOREDUCTASE 13 KD-B SUBUNIT"/>
    <property type="match status" value="1"/>
</dbReference>
<keyword evidence="4" id="KW-0679">Respiratory chain</keyword>
<dbReference type="Pfam" id="PF04716">
    <property type="entry name" value="ETC_C1_NDUFA5"/>
    <property type="match status" value="1"/>
</dbReference>
<keyword evidence="10" id="KW-1185">Reference proteome</keyword>
<dbReference type="GO" id="GO:0005743">
    <property type="term" value="C:mitochondrial inner membrane"/>
    <property type="evidence" value="ECO:0007669"/>
    <property type="project" value="UniProtKB-SubCell"/>
</dbReference>
<evidence type="ECO:0000256" key="4">
    <source>
        <dbReference type="ARBA" id="ARBA00022660"/>
    </source>
</evidence>
<sequence>MFRLTRPLASSLKRTTGITGLLVHPNPLPELTKTYESTLTVLASMPQTSVYRQGAEALTRHKLKIVQESNGDIGAAEKQLDEGQIEESLDIAADELQLAGNMAKWKAWEPLAEKAEAGQWDYIRM</sequence>
<comment type="subcellular location">
    <subcellularLocation>
        <location evidence="1">Mitochondrion inner membrane</location>
        <topology evidence="1">Peripheral membrane protein</topology>
        <orientation evidence="1">Matrix side</orientation>
    </subcellularLocation>
</comment>
<dbReference type="EMBL" id="KN838550">
    <property type="protein sequence ID" value="KIK06955.1"/>
    <property type="molecule type" value="Genomic_DNA"/>
</dbReference>
<keyword evidence="8" id="KW-0472">Membrane</keyword>
<dbReference type="PANTHER" id="PTHR12653:SF0">
    <property type="entry name" value="NADH DEHYDROGENASE [UBIQUINONE] 1 ALPHA SUBCOMPLEX SUBUNIT 5"/>
    <property type="match status" value="1"/>
</dbReference>
<name>A0A0C9X484_9AGAR</name>
<dbReference type="OrthoDB" id="286811at2759"/>
<evidence type="ECO:0000256" key="6">
    <source>
        <dbReference type="ARBA" id="ARBA00022982"/>
    </source>
</evidence>
<dbReference type="InterPro" id="IPR006806">
    <property type="entry name" value="NDUFA5"/>
</dbReference>
<reference evidence="9 10" key="1">
    <citation type="submission" date="2014-04" db="EMBL/GenBank/DDBJ databases">
        <authorList>
            <consortium name="DOE Joint Genome Institute"/>
            <person name="Kuo A."/>
            <person name="Kohler A."/>
            <person name="Nagy L.G."/>
            <person name="Floudas D."/>
            <person name="Copeland A."/>
            <person name="Barry K.W."/>
            <person name="Cichocki N."/>
            <person name="Veneault-Fourrey C."/>
            <person name="LaButti K."/>
            <person name="Lindquist E.A."/>
            <person name="Lipzen A."/>
            <person name="Lundell T."/>
            <person name="Morin E."/>
            <person name="Murat C."/>
            <person name="Sun H."/>
            <person name="Tunlid A."/>
            <person name="Henrissat B."/>
            <person name="Grigoriev I.V."/>
            <person name="Hibbett D.S."/>
            <person name="Martin F."/>
            <person name="Nordberg H.P."/>
            <person name="Cantor M.N."/>
            <person name="Hua S.X."/>
        </authorList>
    </citation>
    <scope>NUCLEOTIDE SEQUENCE [LARGE SCALE GENOMIC DNA]</scope>
    <source>
        <strain evidence="9 10">LaAM-08-1</strain>
    </source>
</reference>
<keyword evidence="7" id="KW-0496">Mitochondrion</keyword>
<keyword evidence="3" id="KW-0813">Transport</keyword>
<evidence type="ECO:0000256" key="1">
    <source>
        <dbReference type="ARBA" id="ARBA00004443"/>
    </source>
</evidence>
<evidence type="ECO:0000313" key="9">
    <source>
        <dbReference type="EMBL" id="KIK06955.1"/>
    </source>
</evidence>
<dbReference type="Proteomes" id="UP000054477">
    <property type="component" value="Unassembled WGS sequence"/>
</dbReference>
<dbReference type="HOGENOM" id="CLU_099943_1_1_1"/>
<keyword evidence="5" id="KW-0999">Mitochondrion inner membrane</keyword>
<proteinExistence type="inferred from homology"/>
<evidence type="ECO:0000256" key="3">
    <source>
        <dbReference type="ARBA" id="ARBA00022448"/>
    </source>
</evidence>
<reference evidence="10" key="2">
    <citation type="submission" date="2015-01" db="EMBL/GenBank/DDBJ databases">
        <title>Evolutionary Origins and Diversification of the Mycorrhizal Mutualists.</title>
        <authorList>
            <consortium name="DOE Joint Genome Institute"/>
            <consortium name="Mycorrhizal Genomics Consortium"/>
            <person name="Kohler A."/>
            <person name="Kuo A."/>
            <person name="Nagy L.G."/>
            <person name="Floudas D."/>
            <person name="Copeland A."/>
            <person name="Barry K.W."/>
            <person name="Cichocki N."/>
            <person name="Veneault-Fourrey C."/>
            <person name="LaButti K."/>
            <person name="Lindquist E.A."/>
            <person name="Lipzen A."/>
            <person name="Lundell T."/>
            <person name="Morin E."/>
            <person name="Murat C."/>
            <person name="Riley R."/>
            <person name="Ohm R."/>
            <person name="Sun H."/>
            <person name="Tunlid A."/>
            <person name="Henrissat B."/>
            <person name="Grigoriev I.V."/>
            <person name="Hibbett D.S."/>
            <person name="Martin F."/>
        </authorList>
    </citation>
    <scope>NUCLEOTIDE SEQUENCE [LARGE SCALE GENOMIC DNA]</scope>
    <source>
        <strain evidence="10">LaAM-08-1</strain>
    </source>
</reference>
<gene>
    <name evidence="9" type="ORF">K443DRAFT_673844</name>
</gene>
<evidence type="ECO:0008006" key="11">
    <source>
        <dbReference type="Google" id="ProtNLM"/>
    </source>
</evidence>
<accession>A0A0C9X484</accession>